<dbReference type="RefSeq" id="XP_028543012.1">
    <property type="nucleotide sequence ID" value="XM_028687211.1"/>
</dbReference>
<proteinExistence type="predicted"/>
<accession>A0A1Y1JIZ3</accession>
<name>A0A1Y1JIZ3_PLAGO</name>
<dbReference type="AlphaFoldDB" id="A0A1Y1JIZ3"/>
<organism evidence="2 3">
    <name type="scientific">Plasmodium gonderi</name>
    <dbReference type="NCBI Taxonomy" id="77519"/>
    <lineage>
        <taxon>Eukaryota</taxon>
        <taxon>Sar</taxon>
        <taxon>Alveolata</taxon>
        <taxon>Apicomplexa</taxon>
        <taxon>Aconoidasida</taxon>
        <taxon>Haemosporida</taxon>
        <taxon>Plasmodiidae</taxon>
        <taxon>Plasmodium</taxon>
        <taxon>Plasmodium (Plasmodium)</taxon>
    </lineage>
</organism>
<evidence type="ECO:0000313" key="2">
    <source>
        <dbReference type="EMBL" id="GAW80423.1"/>
    </source>
</evidence>
<dbReference type="OMA" id="WVYPEDQ"/>
<protein>
    <submittedName>
        <fullName evidence="2">Uncharacterized protein</fullName>
    </submittedName>
</protein>
<reference evidence="3" key="1">
    <citation type="submission" date="2017-04" db="EMBL/GenBank/DDBJ databases">
        <title>Plasmodium gonderi genome.</title>
        <authorList>
            <person name="Arisue N."/>
            <person name="Honma H."/>
            <person name="Kawai S."/>
            <person name="Tougan T."/>
            <person name="Tanabe K."/>
            <person name="Horii T."/>
        </authorList>
    </citation>
    <scope>NUCLEOTIDE SEQUENCE [LARGE SCALE GENOMIC DNA]</scope>
    <source>
        <strain evidence="3">ATCC 30045</strain>
    </source>
</reference>
<comment type="caution">
    <text evidence="2">The sequence shown here is derived from an EMBL/GenBank/DDBJ whole genome shotgun (WGS) entry which is preliminary data.</text>
</comment>
<feature type="region of interest" description="Disordered" evidence="1">
    <location>
        <begin position="81"/>
        <end position="110"/>
    </location>
</feature>
<keyword evidence="3" id="KW-1185">Reference proteome</keyword>
<dbReference type="Proteomes" id="UP000195521">
    <property type="component" value="Unassembled WGS sequence"/>
</dbReference>
<evidence type="ECO:0000313" key="3">
    <source>
        <dbReference type="Proteomes" id="UP000195521"/>
    </source>
</evidence>
<sequence length="220" mass="24319">MNLSQLISFGNNSAVALKDIVGSKIGLLCKPNPNQTHALPSIISYSGILILLCGAYKLCEKKKEKTVLPVQGNVNSVQNTNESLDQHEQNVQDATVGGEEGDGEGEDELGEGLTEGIEEGLLGELGEGLGEELDEEYGEEIGEQFSDDLGEEYNEEYGDEYNEEYGGEYIEKYGDEYGEEYGDDEVNQHDDEEANQYGDEYEEYNILKDDQVTVDQAMEL</sequence>
<dbReference type="EMBL" id="BDQF01000008">
    <property type="protein sequence ID" value="GAW80423.1"/>
    <property type="molecule type" value="Genomic_DNA"/>
</dbReference>
<feature type="compositionally biased region" description="Acidic residues" evidence="1">
    <location>
        <begin position="99"/>
        <end position="110"/>
    </location>
</feature>
<dbReference type="GeneID" id="39747136"/>
<gene>
    <name evidence="2" type="ORF">PGO_073380</name>
</gene>
<evidence type="ECO:0000256" key="1">
    <source>
        <dbReference type="SAM" id="MobiDB-lite"/>
    </source>
</evidence>